<dbReference type="EMBL" id="BMHC01000007">
    <property type="protein sequence ID" value="GGI25963.1"/>
    <property type="molecule type" value="Genomic_DNA"/>
</dbReference>
<dbReference type="EMBL" id="CP030058">
    <property type="protein sequence ID" value="QOZ64713.1"/>
    <property type="molecule type" value="Genomic_DNA"/>
</dbReference>
<dbReference type="OrthoDB" id="7062348at2"/>
<geneLocation type="plasmid" evidence="2 3">
    <name>unnamed</name>
</geneLocation>
<dbReference type="Proteomes" id="UP000593880">
    <property type="component" value="Plasmid unnamed"/>
</dbReference>
<sequence length="105" mass="11885">MASASDESLRSRIIGLLTSGLATDVYPRADSHEQVQRLVCDLRLAGDDLEAKLKLAGFTSYPIEHAGITQLCETCMYYKVHQRFCELPELNVPVEPDWSCKLWRI</sequence>
<keyword evidence="3" id="KW-1185">Reference proteome</keyword>
<reference evidence="2 3" key="2">
    <citation type="submission" date="2018-06" db="EMBL/GenBank/DDBJ databases">
        <title>Comparative genomics of rhizobia nodulating Arachis hypogaea in China.</title>
        <authorList>
            <person name="Li Y."/>
        </authorList>
    </citation>
    <scope>NUCLEOTIDE SEQUENCE [LARGE SCALE GENOMIC DNA]</scope>
    <source>
        <strain evidence="2 3">CCBAU 51658</strain>
        <plasmid evidence="2 3">unnamed</plasmid>
    </source>
</reference>
<gene>
    <name evidence="1" type="ORF">GCM10010987_37020</name>
    <name evidence="2" type="ORF">XH86_39450</name>
</gene>
<organism evidence="1 4">
    <name type="scientific">Bradyrhizobium guangdongense</name>
    <dbReference type="NCBI Taxonomy" id="1325090"/>
    <lineage>
        <taxon>Bacteria</taxon>
        <taxon>Pseudomonadati</taxon>
        <taxon>Pseudomonadota</taxon>
        <taxon>Alphaproteobacteria</taxon>
        <taxon>Hyphomicrobiales</taxon>
        <taxon>Nitrobacteraceae</taxon>
        <taxon>Bradyrhizobium</taxon>
    </lineage>
</organism>
<reference evidence="1" key="1">
    <citation type="journal article" date="2014" name="Int. J. Syst. Evol. Microbiol.">
        <title>Complete genome sequence of Corynebacterium casei LMG S-19264T (=DSM 44701T), isolated from a smear-ripened cheese.</title>
        <authorList>
            <consortium name="US DOE Joint Genome Institute (JGI-PGF)"/>
            <person name="Walter F."/>
            <person name="Albersmeier A."/>
            <person name="Kalinowski J."/>
            <person name="Ruckert C."/>
        </authorList>
    </citation>
    <scope>NUCLEOTIDE SEQUENCE</scope>
    <source>
        <strain evidence="1">CGMCC 1.15034</strain>
    </source>
</reference>
<reference evidence="1" key="3">
    <citation type="submission" date="2022-12" db="EMBL/GenBank/DDBJ databases">
        <authorList>
            <person name="Sun Q."/>
            <person name="Zhou Y."/>
        </authorList>
    </citation>
    <scope>NUCLEOTIDE SEQUENCE</scope>
    <source>
        <strain evidence="1">CGMCC 1.15034</strain>
    </source>
</reference>
<dbReference type="RefSeq" id="WP_128930106.1">
    <property type="nucleotide sequence ID" value="NZ_BMHC01000007.1"/>
</dbReference>
<proteinExistence type="predicted"/>
<dbReference type="Proteomes" id="UP000625079">
    <property type="component" value="Unassembled WGS sequence"/>
</dbReference>
<evidence type="ECO:0000313" key="2">
    <source>
        <dbReference type="EMBL" id="QOZ64713.1"/>
    </source>
</evidence>
<evidence type="ECO:0000313" key="4">
    <source>
        <dbReference type="Proteomes" id="UP000625079"/>
    </source>
</evidence>
<dbReference type="AlphaFoldDB" id="A0A410VIL8"/>
<protein>
    <submittedName>
        <fullName evidence="1">Uncharacterized protein</fullName>
    </submittedName>
</protein>
<evidence type="ECO:0000313" key="3">
    <source>
        <dbReference type="Proteomes" id="UP000593880"/>
    </source>
</evidence>
<dbReference type="GeneID" id="39480748"/>
<name>A0A410VIL8_9BRAD</name>
<accession>A0A410VIL8</accession>
<keyword evidence="2" id="KW-0614">Plasmid</keyword>
<evidence type="ECO:0000313" key="1">
    <source>
        <dbReference type="EMBL" id="GGI25963.1"/>
    </source>
</evidence>